<comment type="caution">
    <text evidence="1">The sequence shown here is derived from an EMBL/GenBank/DDBJ whole genome shotgun (WGS) entry which is preliminary data.</text>
</comment>
<proteinExistence type="predicted"/>
<reference evidence="1" key="1">
    <citation type="journal article" date="2016" name="Nat. Genet.">
        <title>A high-quality carrot genome assembly provides new insights into carotenoid accumulation and asterid genome evolution.</title>
        <authorList>
            <person name="Iorizzo M."/>
            <person name="Ellison S."/>
            <person name="Senalik D."/>
            <person name="Zeng P."/>
            <person name="Satapoomin P."/>
            <person name="Huang J."/>
            <person name="Bowman M."/>
            <person name="Iovene M."/>
            <person name="Sanseverino W."/>
            <person name="Cavagnaro P."/>
            <person name="Yildiz M."/>
            <person name="Macko-Podgorni A."/>
            <person name="Moranska E."/>
            <person name="Grzebelus E."/>
            <person name="Grzebelus D."/>
            <person name="Ashrafi H."/>
            <person name="Zheng Z."/>
            <person name="Cheng S."/>
            <person name="Spooner D."/>
            <person name="Van Deynze A."/>
            <person name="Simon P."/>
        </authorList>
    </citation>
    <scope>NUCLEOTIDE SEQUENCE [LARGE SCALE GENOMIC DNA]</scope>
    <source>
        <tissue evidence="1">Leaf</tissue>
    </source>
</reference>
<dbReference type="GO" id="GO:0030246">
    <property type="term" value="F:carbohydrate binding"/>
    <property type="evidence" value="ECO:0007669"/>
    <property type="project" value="InterPro"/>
</dbReference>
<dbReference type="EMBL" id="LNRQ01000001">
    <property type="protein sequence ID" value="KZN11669.1"/>
    <property type="molecule type" value="Genomic_DNA"/>
</dbReference>
<dbReference type="STRING" id="79200.A0A166IZW1"/>
<evidence type="ECO:0000313" key="1">
    <source>
        <dbReference type="EMBL" id="KZN11669.1"/>
    </source>
</evidence>
<protein>
    <submittedName>
        <fullName evidence="1">Uncharacterized protein</fullName>
    </submittedName>
</protein>
<dbReference type="OMA" id="KETECKW"/>
<dbReference type="PANTHER" id="PTHR48478">
    <property type="entry name" value="LECTIN-LIKE"/>
    <property type="match status" value="1"/>
</dbReference>
<gene>
    <name evidence="1" type="ORF">DCAR_004325</name>
</gene>
<dbReference type="PANTHER" id="PTHR48478:SF1">
    <property type="entry name" value="LECTIN-LIKE"/>
    <property type="match status" value="1"/>
</dbReference>
<organism evidence="1">
    <name type="scientific">Daucus carota subsp. sativus</name>
    <name type="common">Carrot</name>
    <dbReference type="NCBI Taxonomy" id="79200"/>
    <lineage>
        <taxon>Eukaryota</taxon>
        <taxon>Viridiplantae</taxon>
        <taxon>Streptophyta</taxon>
        <taxon>Embryophyta</taxon>
        <taxon>Tracheophyta</taxon>
        <taxon>Spermatophyta</taxon>
        <taxon>Magnoliopsida</taxon>
        <taxon>eudicotyledons</taxon>
        <taxon>Gunneridae</taxon>
        <taxon>Pentapetalae</taxon>
        <taxon>asterids</taxon>
        <taxon>campanulids</taxon>
        <taxon>Apiales</taxon>
        <taxon>Apiaceae</taxon>
        <taxon>Apioideae</taxon>
        <taxon>Scandiceae</taxon>
        <taxon>Daucinae</taxon>
        <taxon>Daucus</taxon>
        <taxon>Daucus sect. Daucus</taxon>
    </lineage>
</organism>
<dbReference type="Pfam" id="PF14299">
    <property type="entry name" value="PP2"/>
    <property type="match status" value="1"/>
</dbReference>
<dbReference type="Gramene" id="KZN11669">
    <property type="protein sequence ID" value="KZN11669"/>
    <property type="gene ID" value="DCAR_004325"/>
</dbReference>
<accession>A0A166IZW1</accession>
<sequence>MAQAFSHDGIRSLWSQCEESKKLHFISQDKPSLVGQLNARDLSITSGSDLCHWKWSHVKDGISGDMNEVAELLEIRCLQIDGRYEANKLKQGLLYEVQYVVMLKDNHTITTPLKLVLTLPDGTKHESTKNLMEEPRNHMIGLKLGHFLTQNLGGDVKFSLVENSSAQKRGLVVIVLSTDVCWLELGGKYVNNTEHTEGMTYKVKLVVKVLEGCNIDNPVSFSITTPDGCKHENEENMMETPRIQIIGVTFGEFLN</sequence>
<dbReference type="InterPro" id="IPR025886">
    <property type="entry name" value="PP2-like"/>
</dbReference>
<dbReference type="InterPro" id="IPR052147">
    <property type="entry name" value="PP2-like/Lectin"/>
</dbReference>
<dbReference type="AlphaFoldDB" id="A0A166IZW1"/>
<name>A0A166IZW1_DAUCS</name>